<dbReference type="EMBL" id="MN739131">
    <property type="protein sequence ID" value="QHS90281.1"/>
    <property type="molecule type" value="Genomic_DNA"/>
</dbReference>
<protein>
    <submittedName>
        <fullName evidence="1">Uncharacterized protein</fullName>
    </submittedName>
</protein>
<sequence>MDGIVKIHILKNYYKKYYYNMLYFCSELYHIFVEKALLTFMYNFYKEINENDIFNFYVNEDIYLEKVNSVYKKDNKIIALFTNNFIIDIKFDAIYFLHHRFNKQIYINRYMDFFVC</sequence>
<accession>A0A6C0BES7</accession>
<organism evidence="1">
    <name type="scientific">viral metagenome</name>
    <dbReference type="NCBI Taxonomy" id="1070528"/>
    <lineage>
        <taxon>unclassified sequences</taxon>
        <taxon>metagenomes</taxon>
        <taxon>organismal metagenomes</taxon>
    </lineage>
</organism>
<reference evidence="1" key="1">
    <citation type="journal article" date="2020" name="Nature">
        <title>Giant virus diversity and host interactions through global metagenomics.</title>
        <authorList>
            <person name="Schulz F."/>
            <person name="Roux S."/>
            <person name="Paez-Espino D."/>
            <person name="Jungbluth S."/>
            <person name="Walsh D.A."/>
            <person name="Denef V.J."/>
            <person name="McMahon K.D."/>
            <person name="Konstantinidis K.T."/>
            <person name="Eloe-Fadrosh E.A."/>
            <person name="Kyrpides N.C."/>
            <person name="Woyke T."/>
        </authorList>
    </citation>
    <scope>NUCLEOTIDE SEQUENCE</scope>
    <source>
        <strain evidence="1">GVMAG-M-3300010160-60</strain>
    </source>
</reference>
<name>A0A6C0BES7_9ZZZZ</name>
<proteinExistence type="predicted"/>
<evidence type="ECO:0000313" key="1">
    <source>
        <dbReference type="EMBL" id="QHS90281.1"/>
    </source>
</evidence>
<dbReference type="AlphaFoldDB" id="A0A6C0BES7"/>